<dbReference type="Gene3D" id="3.30.230.10">
    <property type="match status" value="1"/>
</dbReference>
<evidence type="ECO:0000259" key="1">
    <source>
        <dbReference type="PROSITE" id="PS51786"/>
    </source>
</evidence>
<dbReference type="AlphaFoldDB" id="X0Y2M9"/>
<dbReference type="InterPro" id="IPR008269">
    <property type="entry name" value="Lon_proteolytic"/>
</dbReference>
<dbReference type="GO" id="GO:0006508">
    <property type="term" value="P:proteolysis"/>
    <property type="evidence" value="ECO:0007669"/>
    <property type="project" value="InterPro"/>
</dbReference>
<dbReference type="GO" id="GO:0004176">
    <property type="term" value="F:ATP-dependent peptidase activity"/>
    <property type="evidence" value="ECO:0007669"/>
    <property type="project" value="InterPro"/>
</dbReference>
<organism evidence="2">
    <name type="scientific">marine sediment metagenome</name>
    <dbReference type="NCBI Taxonomy" id="412755"/>
    <lineage>
        <taxon>unclassified sequences</taxon>
        <taxon>metagenomes</taxon>
        <taxon>ecological metagenomes</taxon>
    </lineage>
</organism>
<protein>
    <recommendedName>
        <fullName evidence="1">Lon proteolytic domain-containing protein</fullName>
    </recommendedName>
</protein>
<dbReference type="SUPFAM" id="SSF54211">
    <property type="entry name" value="Ribosomal protein S5 domain 2-like"/>
    <property type="match status" value="1"/>
</dbReference>
<gene>
    <name evidence="2" type="ORF">S01H1_73726</name>
</gene>
<dbReference type="EMBL" id="BARS01049274">
    <property type="protein sequence ID" value="GAG31171.1"/>
    <property type="molecule type" value="Genomic_DNA"/>
</dbReference>
<evidence type="ECO:0000313" key="2">
    <source>
        <dbReference type="EMBL" id="GAG31171.1"/>
    </source>
</evidence>
<feature type="non-terminal residue" evidence="2">
    <location>
        <position position="1"/>
    </location>
</feature>
<sequence length="134" mass="14365">IAVTGSVNQHGRIQPVGGATEKVEGFYYACKAKGLTGKQGVIIPKTNDPNLVLRDEIIEAVRAGTFHIFAVETIDEGITILTGVEAGEMQPNGTYPEGTVYRAVDDTLSTMSENWARLQGQMEKAEEALAEVGL</sequence>
<feature type="domain" description="Lon proteolytic" evidence="1">
    <location>
        <begin position="1"/>
        <end position="84"/>
    </location>
</feature>
<dbReference type="Pfam" id="PF05362">
    <property type="entry name" value="Lon_C"/>
    <property type="match status" value="1"/>
</dbReference>
<dbReference type="PROSITE" id="PS51786">
    <property type="entry name" value="LON_PROTEOLYTIC"/>
    <property type="match status" value="1"/>
</dbReference>
<dbReference type="InterPro" id="IPR014721">
    <property type="entry name" value="Ribsml_uS5_D2-typ_fold_subgr"/>
</dbReference>
<reference evidence="2" key="1">
    <citation type="journal article" date="2014" name="Front. Microbiol.">
        <title>High frequency of phylogenetically diverse reductive dehalogenase-homologous genes in deep subseafloor sedimentary metagenomes.</title>
        <authorList>
            <person name="Kawai M."/>
            <person name="Futagami T."/>
            <person name="Toyoda A."/>
            <person name="Takaki Y."/>
            <person name="Nishi S."/>
            <person name="Hori S."/>
            <person name="Arai W."/>
            <person name="Tsubouchi T."/>
            <person name="Morono Y."/>
            <person name="Uchiyama I."/>
            <person name="Ito T."/>
            <person name="Fujiyama A."/>
            <person name="Inagaki F."/>
            <person name="Takami H."/>
        </authorList>
    </citation>
    <scope>NUCLEOTIDE SEQUENCE</scope>
    <source>
        <strain evidence="2">Expedition CK06-06</strain>
    </source>
</reference>
<proteinExistence type="predicted"/>
<comment type="caution">
    <text evidence="2">The sequence shown here is derived from an EMBL/GenBank/DDBJ whole genome shotgun (WGS) entry which is preliminary data.</text>
</comment>
<accession>X0Y2M9</accession>
<dbReference type="GO" id="GO:0004252">
    <property type="term" value="F:serine-type endopeptidase activity"/>
    <property type="evidence" value="ECO:0007669"/>
    <property type="project" value="InterPro"/>
</dbReference>
<dbReference type="PRINTS" id="PR00830">
    <property type="entry name" value="ENDOLAPTASE"/>
</dbReference>
<name>X0Y2M9_9ZZZZ</name>
<dbReference type="InterPro" id="IPR020568">
    <property type="entry name" value="Ribosomal_Su5_D2-typ_SF"/>
</dbReference>